<dbReference type="GO" id="GO:0006654">
    <property type="term" value="P:phosphatidic acid biosynthetic process"/>
    <property type="evidence" value="ECO:0007669"/>
    <property type="project" value="TreeGrafter"/>
</dbReference>
<evidence type="ECO:0000259" key="1">
    <source>
        <dbReference type="Pfam" id="PF12697"/>
    </source>
</evidence>
<reference evidence="2" key="1">
    <citation type="submission" date="2019-05" db="EMBL/GenBank/DDBJ databases">
        <authorList>
            <person name="Naeem R."/>
            <person name="Antony C."/>
            <person name="Guan Q."/>
        </authorList>
    </citation>
    <scope>NUCLEOTIDE SEQUENCE</scope>
    <source>
        <strain evidence="2">2</strain>
    </source>
</reference>
<dbReference type="EMBL" id="LR589074">
    <property type="protein sequence ID" value="VTO96542.1"/>
    <property type="molecule type" value="Genomic_DNA"/>
</dbReference>
<dbReference type="Gene3D" id="3.40.50.1820">
    <property type="entry name" value="alpha/beta hydrolase"/>
    <property type="match status" value="1"/>
</dbReference>
<evidence type="ECO:0000313" key="2">
    <source>
        <dbReference type="EMBL" id="VTO96542.1"/>
    </source>
</evidence>
<dbReference type="InterPro" id="IPR029058">
    <property type="entry name" value="AB_hydrolase_fold"/>
</dbReference>
<name>A0A653EGY0_9MYCO</name>
<dbReference type="SUPFAM" id="SSF53474">
    <property type="entry name" value="alpha/beta-Hydrolases"/>
    <property type="match status" value="1"/>
</dbReference>
<dbReference type="GO" id="GO:0055088">
    <property type="term" value="P:lipid homeostasis"/>
    <property type="evidence" value="ECO:0007669"/>
    <property type="project" value="TreeGrafter"/>
</dbReference>
<gene>
    <name evidence="2" type="ORF">BIN_B_01609</name>
</gene>
<dbReference type="PANTHER" id="PTHR42886">
    <property type="entry name" value="RE40534P-RELATED"/>
    <property type="match status" value="1"/>
</dbReference>
<proteinExistence type="predicted"/>
<organism evidence="2">
    <name type="scientific">Mycobacterium riyadhense</name>
    <dbReference type="NCBI Taxonomy" id="486698"/>
    <lineage>
        <taxon>Bacteria</taxon>
        <taxon>Bacillati</taxon>
        <taxon>Actinomycetota</taxon>
        <taxon>Actinomycetes</taxon>
        <taxon>Mycobacteriales</taxon>
        <taxon>Mycobacteriaceae</taxon>
        <taxon>Mycobacterium</taxon>
    </lineage>
</organism>
<dbReference type="PANTHER" id="PTHR42886:SF42">
    <property type="entry name" value="ALPHA_BETA-HYDROLASES SUPERFAMILY PROTEIN"/>
    <property type="match status" value="1"/>
</dbReference>
<dbReference type="GO" id="GO:0042171">
    <property type="term" value="F:lysophosphatidic acid acyltransferase activity"/>
    <property type="evidence" value="ECO:0007669"/>
    <property type="project" value="TreeGrafter"/>
</dbReference>
<dbReference type="InterPro" id="IPR000073">
    <property type="entry name" value="AB_hydrolase_1"/>
</dbReference>
<feature type="domain" description="AB hydrolase-1" evidence="1">
    <location>
        <begin position="21"/>
        <end position="253"/>
    </location>
</feature>
<dbReference type="AlphaFoldDB" id="A0A653EGY0"/>
<dbReference type="Pfam" id="PF12697">
    <property type="entry name" value="Abhydrolase_6"/>
    <property type="match status" value="1"/>
</dbReference>
<dbReference type="GO" id="GO:0052689">
    <property type="term" value="F:carboxylic ester hydrolase activity"/>
    <property type="evidence" value="ECO:0007669"/>
    <property type="project" value="TreeGrafter"/>
</dbReference>
<sequence>MLNMLEMIEKGSATESHPVPLLFVHGAWHGAWCWDERFLDFFADRGYACCAPSLRGHGASSGRARLRWTGIQEYVGDIAAAAAQLSAKPVLVGHSMGGFVIQKYLERHTAAAAILVAPIPPTGVLRVTLDIARRHPVPFVRVHASLRLAPLVATPELVRDLLFSASTPQDHVNSYQQRVQDESYRAFLDMLALDLVKTKRVNRVPMLVLGAERDVIVSQRQIHRTAAVYGAEAQIFPDMGHDMMLEPGWQAVAERMDRWLVGQGL</sequence>
<protein>
    <submittedName>
        <fullName evidence="2">Arylesterase</fullName>
    </submittedName>
</protein>
<accession>A0A653EGY0</accession>